<feature type="transmembrane region" description="Helical" evidence="1">
    <location>
        <begin position="349"/>
        <end position="366"/>
    </location>
</feature>
<comment type="caution">
    <text evidence="3">The sequence shown here is derived from an EMBL/GenBank/DDBJ whole genome shotgun (WGS) entry which is preliminary data.</text>
</comment>
<reference evidence="3" key="1">
    <citation type="submission" date="2017-02" db="EMBL/GenBank/DDBJ databases">
        <title>Delving into the versatile metabolic prowess of the omnipresent phylum Bacteroidetes.</title>
        <authorList>
            <person name="Nobu M.K."/>
            <person name="Mei R."/>
            <person name="Narihiro T."/>
            <person name="Kuroda K."/>
            <person name="Liu W.-T."/>
        </authorList>
    </citation>
    <scope>NUCLEOTIDE SEQUENCE</scope>
    <source>
        <strain evidence="3">ADurb.Bin417</strain>
    </source>
</reference>
<proteinExistence type="predicted"/>
<dbReference type="Proteomes" id="UP000485484">
    <property type="component" value="Unassembled WGS sequence"/>
</dbReference>
<dbReference type="EMBL" id="MWAK01000028">
    <property type="protein sequence ID" value="OPZ93359.1"/>
    <property type="molecule type" value="Genomic_DNA"/>
</dbReference>
<feature type="domain" description="Alpha-galactosidase NEW3" evidence="2">
    <location>
        <begin position="189"/>
        <end position="234"/>
    </location>
</feature>
<keyword evidence="1" id="KW-0812">Transmembrane</keyword>
<dbReference type="InterPro" id="IPR049886">
    <property type="entry name" value="CFI_box_CTERM_dom"/>
</dbReference>
<dbReference type="NCBIfam" id="NF041770">
    <property type="entry name" value="CFI_box_CTERM"/>
    <property type="match status" value="1"/>
</dbReference>
<dbReference type="Pfam" id="PF10633">
    <property type="entry name" value="NPCBM_assoc"/>
    <property type="match status" value="1"/>
</dbReference>
<dbReference type="AlphaFoldDB" id="A0A1V5MJI2"/>
<keyword evidence="1" id="KW-0472">Membrane</keyword>
<evidence type="ECO:0000259" key="2">
    <source>
        <dbReference type="Pfam" id="PF10633"/>
    </source>
</evidence>
<feature type="transmembrane region" description="Helical" evidence="1">
    <location>
        <begin position="373"/>
        <end position="392"/>
    </location>
</feature>
<evidence type="ECO:0000313" key="3">
    <source>
        <dbReference type="EMBL" id="OPZ93359.1"/>
    </source>
</evidence>
<organism evidence="3">
    <name type="scientific">candidate division TA06 bacterium ADurb.Bin417</name>
    <dbReference type="NCBI Taxonomy" id="1852828"/>
    <lineage>
        <taxon>Bacteria</taxon>
        <taxon>Bacteria division TA06</taxon>
    </lineage>
</organism>
<name>A0A1V5MJI2_UNCT6</name>
<dbReference type="Gene3D" id="2.60.40.10">
    <property type="entry name" value="Immunoglobulins"/>
    <property type="match status" value="1"/>
</dbReference>
<dbReference type="InterPro" id="IPR025737">
    <property type="entry name" value="FApF"/>
</dbReference>
<evidence type="ECO:0000256" key="1">
    <source>
        <dbReference type="SAM" id="Phobius"/>
    </source>
</evidence>
<protein>
    <recommendedName>
        <fullName evidence="2">Alpha-galactosidase NEW3 domain-containing protein</fullName>
    </recommendedName>
</protein>
<sequence>MRLTQTIKYTDGNAYYKKSWRIENLGSTEYNDCRFFHGGDSTFGGIDASRGHWDANLGMVYLTNPDQAIDGIMGFYGDLTTPATSYAEGEYDDEVCERILDTGQLGNSVNPGYIDAGYALQWNRGTLSPGDVWTIISYEKWTEAGFVQVFAPAEREVEAGDVIQHQFVVANYQATTDTFILQPDSSLDWPWAFVNPAQAQVTLAAGASTTVSFQVTIPAGAAPGTRDVLTLTATSQTTPAVTNQDSVATVIPGVLAGIVSKLQGGGGPCFIATAAYGSYQEPHVQVLRRFRDRFLLASPPGRAFVRFYYRHSPPLAAVIARNETLRAATRTALLPVYGVAWLCLNGRSVLAGLLGSVLLAGLFLLAGRRRFRLAAGVTAVILLLGAVPASALDINNFSPAIGGDSFTLLPASKVLPARNFSADLYLVYVEKPLRGNVGGKWTVLSEDQTLATLGLGLGVTDSFQLGLRLPYLFSQGSQLTGAAAPGDGDIGDLRLEGKYRVRGGPDQVGVALLPYVTLETGEEDSYFGKGSNAFGLTAVLDRNFGDRVCLAFKVGYQYQEKENLPDFDLEDTLLFGAGIGWKLPNDRTRASVELQGLTNASALFNSEDATPVELLGSIHHPVNENLLLDLGLGVGLTDGYGAPEYRLFLGMRTGF</sequence>
<dbReference type="Pfam" id="PF13557">
    <property type="entry name" value="Phenol_MetA_deg"/>
    <property type="match status" value="1"/>
</dbReference>
<dbReference type="InterPro" id="IPR018905">
    <property type="entry name" value="A-galactase_NEW3"/>
</dbReference>
<gene>
    <name evidence="3" type="ORF">BWY73_00367</name>
</gene>
<accession>A0A1V5MJI2</accession>
<keyword evidence="1" id="KW-1133">Transmembrane helix</keyword>
<dbReference type="InterPro" id="IPR013783">
    <property type="entry name" value="Ig-like_fold"/>
</dbReference>